<dbReference type="Proteomes" id="UP000002157">
    <property type="component" value="Chromosome"/>
</dbReference>
<evidence type="ECO:0000313" key="2">
    <source>
        <dbReference type="EMBL" id="ABY98932.1"/>
    </source>
</evidence>
<dbReference type="EMBL" id="CP000926">
    <property type="protein sequence ID" value="ABY98932.1"/>
    <property type="molecule type" value="Genomic_DNA"/>
</dbReference>
<evidence type="ECO:0000256" key="1">
    <source>
        <dbReference type="SAM" id="SignalP"/>
    </source>
</evidence>
<gene>
    <name evidence="2" type="ordered locus">PputGB1_3040</name>
</gene>
<keyword evidence="1" id="KW-0732">Signal</keyword>
<dbReference type="AlphaFoldDB" id="B0KFK9"/>
<proteinExistence type="predicted"/>
<dbReference type="eggNOG" id="ENOG502ZFT2">
    <property type="taxonomic scope" value="Bacteria"/>
</dbReference>
<dbReference type="KEGG" id="ppg:PputGB1_3040"/>
<dbReference type="HOGENOM" id="CLU_168189_0_0_6"/>
<feature type="signal peptide" evidence="1">
    <location>
        <begin position="1"/>
        <end position="23"/>
    </location>
</feature>
<reference evidence="2 3" key="1">
    <citation type="submission" date="2008-01" db="EMBL/GenBank/DDBJ databases">
        <title>Complete sequence of Pseudomonas putida GB-1.</title>
        <authorList>
            <consortium name="US DOE Joint Genome Institute"/>
            <person name="Copeland A."/>
            <person name="Lucas S."/>
            <person name="Lapidus A."/>
            <person name="Barry K."/>
            <person name="Glavina del Rio T."/>
            <person name="Dalin E."/>
            <person name="Tice H."/>
            <person name="Pitluck S."/>
            <person name="Bruce D."/>
            <person name="Goodwin L."/>
            <person name="Chertkov O."/>
            <person name="Brettin T."/>
            <person name="Detter J.C."/>
            <person name="Han C."/>
            <person name="Kuske C.R."/>
            <person name="Schmutz J."/>
            <person name="Larimer F."/>
            <person name="Land M."/>
            <person name="Hauser L."/>
            <person name="Kyrpides N."/>
            <person name="Kim E."/>
            <person name="McCarthy J.K."/>
            <person name="Richardson P."/>
        </authorList>
    </citation>
    <scope>NUCLEOTIDE SEQUENCE [LARGE SCALE GENOMIC DNA]</scope>
    <source>
        <strain evidence="2 3">GB-1</strain>
    </source>
</reference>
<name>B0KFK9_PSEPG</name>
<evidence type="ECO:0000313" key="3">
    <source>
        <dbReference type="Proteomes" id="UP000002157"/>
    </source>
</evidence>
<sequence>MNRFLRLVTLFLLVIALPFNGMAGIDSPIEPCPMQAMGMQMMAGMEHDCCQEQDQGKSSHHDTKTCKVGQECRTATALQVSMLEPVLTFATSHPADTYTESLVASAPPDHWRPPRA</sequence>
<organism evidence="2 3">
    <name type="scientific">Pseudomonas putida (strain GB-1)</name>
    <dbReference type="NCBI Taxonomy" id="76869"/>
    <lineage>
        <taxon>Bacteria</taxon>
        <taxon>Pseudomonadati</taxon>
        <taxon>Pseudomonadota</taxon>
        <taxon>Gammaproteobacteria</taxon>
        <taxon>Pseudomonadales</taxon>
        <taxon>Pseudomonadaceae</taxon>
        <taxon>Pseudomonas</taxon>
    </lineage>
</organism>
<accession>B0KFK9</accession>
<protein>
    <submittedName>
        <fullName evidence="2">Uncharacterized protein</fullName>
    </submittedName>
</protein>
<feature type="chain" id="PRO_5002750764" evidence="1">
    <location>
        <begin position="24"/>
        <end position="116"/>
    </location>
</feature>